<keyword evidence="2" id="KW-0449">Lipoprotein</keyword>
<dbReference type="InterPro" id="IPR007969">
    <property type="entry name" value="DUF732"/>
</dbReference>
<comment type="caution">
    <text evidence="2">The sequence shown here is derived from an EMBL/GenBank/DDBJ whole genome shotgun (WGS) entry which is preliminary data.</text>
</comment>
<gene>
    <name evidence="2" type="primary">lprJ_1</name>
    <name evidence="2" type="ORF">C1Y40_01172</name>
</gene>
<evidence type="ECO:0000259" key="1">
    <source>
        <dbReference type="Pfam" id="PF05305"/>
    </source>
</evidence>
<proteinExistence type="predicted"/>
<feature type="domain" description="DUF732" evidence="1">
    <location>
        <begin position="53"/>
        <end position="121"/>
    </location>
</feature>
<accession>A0A2S8BPQ4</accession>
<evidence type="ECO:0000313" key="3">
    <source>
        <dbReference type="Proteomes" id="UP000238296"/>
    </source>
</evidence>
<evidence type="ECO:0000313" key="2">
    <source>
        <dbReference type="EMBL" id="PQM48611.1"/>
    </source>
</evidence>
<dbReference type="Proteomes" id="UP000238296">
    <property type="component" value="Unassembled WGS sequence"/>
</dbReference>
<sequence>MALNFGYRPRSPYDALIMKCSRGIRLGSLMLSAGLLAGSAVLAAPSRADSSSDAFLSALTNAGIASPDPATAVAVGQSVCPMLSEPGQNTANVAAKVADSTGMSLGPSTMFTGIAISIFCPALVSRLGAGVPQLPILGRLAPPAPAR</sequence>
<protein>
    <submittedName>
        <fullName evidence="2">Lipoprotein LprJ</fullName>
    </submittedName>
</protein>
<reference evidence="2 3" key="1">
    <citation type="journal article" date="2017" name="Int. J. Syst. Evol. Microbiol.">
        <title>Mycobacterium talmoniae sp. nov., a slowly growing mycobacterium isolated from human respiratory samples.</title>
        <authorList>
            <person name="Davidson R.M."/>
            <person name="DeGroote M.A."/>
            <person name="Marola J.L."/>
            <person name="Buss S."/>
            <person name="Jones V."/>
            <person name="McNeil M.R."/>
            <person name="Freifeld A.G."/>
            <person name="Elaine Epperson L."/>
            <person name="Hasan N.A."/>
            <person name="Jackson M."/>
            <person name="Iwen P.C."/>
            <person name="Salfinger M."/>
            <person name="Strong M."/>
        </authorList>
    </citation>
    <scope>NUCLEOTIDE SEQUENCE [LARGE SCALE GENOMIC DNA]</scope>
    <source>
        <strain evidence="2 3">ATCC BAA-2683</strain>
    </source>
</reference>
<dbReference type="AlphaFoldDB" id="A0A2S8BPQ4"/>
<dbReference type="Pfam" id="PF05305">
    <property type="entry name" value="DUF732"/>
    <property type="match status" value="1"/>
</dbReference>
<dbReference type="EMBL" id="PPEA01000160">
    <property type="protein sequence ID" value="PQM48611.1"/>
    <property type="molecule type" value="Genomic_DNA"/>
</dbReference>
<organism evidence="2 3">
    <name type="scientific">Mycobacterium talmoniae</name>
    <dbReference type="NCBI Taxonomy" id="1858794"/>
    <lineage>
        <taxon>Bacteria</taxon>
        <taxon>Bacillati</taxon>
        <taxon>Actinomycetota</taxon>
        <taxon>Actinomycetes</taxon>
        <taxon>Mycobacteriales</taxon>
        <taxon>Mycobacteriaceae</taxon>
        <taxon>Mycobacterium</taxon>
    </lineage>
</organism>
<name>A0A2S8BPQ4_9MYCO</name>